<evidence type="ECO:0000256" key="1">
    <source>
        <dbReference type="ARBA" id="ARBA00023172"/>
    </source>
</evidence>
<accession>A0A328VQG9</accession>
<dbReference type="InterPro" id="IPR011010">
    <property type="entry name" value="DNA_brk_join_enz"/>
</dbReference>
<dbReference type="GO" id="GO:0006310">
    <property type="term" value="P:DNA recombination"/>
    <property type="evidence" value="ECO:0007669"/>
    <property type="project" value="UniProtKB-KW"/>
</dbReference>
<gene>
    <name evidence="3" type="ORF">A4R35_18240</name>
</gene>
<dbReference type="Gene3D" id="1.10.443.10">
    <property type="entry name" value="Intergrase catalytic core"/>
    <property type="match status" value="1"/>
</dbReference>
<keyword evidence="4" id="KW-1185">Reference proteome</keyword>
<comment type="caution">
    <text evidence="3">The sequence shown here is derived from an EMBL/GenBank/DDBJ whole genome shotgun (WGS) entry which is preliminary data.</text>
</comment>
<evidence type="ECO:0000313" key="4">
    <source>
        <dbReference type="Proteomes" id="UP000248706"/>
    </source>
</evidence>
<dbReference type="Proteomes" id="UP000248706">
    <property type="component" value="Unassembled WGS sequence"/>
</dbReference>
<dbReference type="Pfam" id="PF00589">
    <property type="entry name" value="Phage_integrase"/>
    <property type="match status" value="1"/>
</dbReference>
<name>A0A328VQG9_9CHLR</name>
<dbReference type="InterPro" id="IPR013762">
    <property type="entry name" value="Integrase-like_cat_sf"/>
</dbReference>
<organism evidence="3 4">
    <name type="scientific">Thermogemmatispora tikiterensis</name>
    <dbReference type="NCBI Taxonomy" id="1825093"/>
    <lineage>
        <taxon>Bacteria</taxon>
        <taxon>Bacillati</taxon>
        <taxon>Chloroflexota</taxon>
        <taxon>Ktedonobacteria</taxon>
        <taxon>Thermogemmatisporales</taxon>
        <taxon>Thermogemmatisporaceae</taxon>
        <taxon>Thermogemmatispora</taxon>
    </lineage>
</organism>
<dbReference type="GO" id="GO:0003677">
    <property type="term" value="F:DNA binding"/>
    <property type="evidence" value="ECO:0007669"/>
    <property type="project" value="InterPro"/>
</dbReference>
<evidence type="ECO:0000259" key="2">
    <source>
        <dbReference type="PROSITE" id="PS51898"/>
    </source>
</evidence>
<proteinExistence type="predicted"/>
<protein>
    <recommendedName>
        <fullName evidence="2">Tyr recombinase domain-containing protein</fullName>
    </recommendedName>
</protein>
<dbReference type="PROSITE" id="PS51898">
    <property type="entry name" value="TYR_RECOMBINASE"/>
    <property type="match status" value="1"/>
</dbReference>
<reference evidence="3 4" key="1">
    <citation type="submission" date="2016-08" db="EMBL/GenBank/DDBJ databases">
        <title>Analysis of Carbohydrate Active Enzymes in Thermogemmatispora T81 Reveals Carbohydrate Degradation Ability.</title>
        <authorList>
            <person name="Tomazini A."/>
            <person name="Lal S."/>
            <person name="Stott M."/>
            <person name="Henrissat B."/>
            <person name="Polikarpov I."/>
            <person name="Sparling R."/>
            <person name="Levin D.B."/>
        </authorList>
    </citation>
    <scope>NUCLEOTIDE SEQUENCE [LARGE SCALE GENOMIC DNA]</scope>
    <source>
        <strain evidence="3 4">T81</strain>
    </source>
</reference>
<sequence length="276" mass="31735">MSRHRNSLIREAIERLDRLMAIGESRLSAKQTARQQGQPDWTYSTGRIHSYKTRSVYQEQTIRFLKWARASSGLRRLAEVEAHAEELATAYLQHGMQVGWSAWTLATTRSALRLFFGDRALAAAVPLPPRRREDIRRSRGPVAQDRELNPDHWQGLIDFLRATGLRRREVAALRVGDLNEAAGVVLVRRGKGGRRRLVPVLPGVEELLQRLRRGRQPEERIFARIPSHLDVHALRREDAQALYRLQPVDYNRVAVEQVAVAQNHIHTVVALRHYLR</sequence>
<dbReference type="AlphaFoldDB" id="A0A328VQG9"/>
<dbReference type="RefSeq" id="WP_189362015.1">
    <property type="nucleotide sequence ID" value="NZ_MCIF01000002.1"/>
</dbReference>
<keyword evidence="1" id="KW-0233">DNA recombination</keyword>
<dbReference type="InterPro" id="IPR002104">
    <property type="entry name" value="Integrase_catalytic"/>
</dbReference>
<dbReference type="GO" id="GO:0015074">
    <property type="term" value="P:DNA integration"/>
    <property type="evidence" value="ECO:0007669"/>
    <property type="project" value="InterPro"/>
</dbReference>
<dbReference type="EMBL" id="MCIF01000002">
    <property type="protein sequence ID" value="RAQ97484.1"/>
    <property type="molecule type" value="Genomic_DNA"/>
</dbReference>
<evidence type="ECO:0000313" key="3">
    <source>
        <dbReference type="EMBL" id="RAQ97484.1"/>
    </source>
</evidence>
<feature type="domain" description="Tyr recombinase" evidence="2">
    <location>
        <begin position="125"/>
        <end position="276"/>
    </location>
</feature>
<dbReference type="SUPFAM" id="SSF56349">
    <property type="entry name" value="DNA breaking-rejoining enzymes"/>
    <property type="match status" value="1"/>
</dbReference>